<dbReference type="GO" id="GO:0006508">
    <property type="term" value="P:proteolysis"/>
    <property type="evidence" value="ECO:0007669"/>
    <property type="project" value="UniProtKB-KW"/>
</dbReference>
<proteinExistence type="predicted"/>
<dbReference type="Pfam" id="PF05193">
    <property type="entry name" value="Peptidase_M16_C"/>
    <property type="match status" value="1"/>
</dbReference>
<dbReference type="GO" id="GO:0046872">
    <property type="term" value="F:metal ion binding"/>
    <property type="evidence" value="ECO:0007669"/>
    <property type="project" value="InterPro"/>
</dbReference>
<accession>A0A5C1E6E6</accession>
<evidence type="ECO:0000313" key="3">
    <source>
        <dbReference type="EMBL" id="QEL63877.1"/>
    </source>
</evidence>
<feature type="domain" description="Peptidase M16 C-terminal" evidence="2">
    <location>
        <begin position="200"/>
        <end position="376"/>
    </location>
</feature>
<reference evidence="3 4" key="1">
    <citation type="submission" date="2017-07" db="EMBL/GenBank/DDBJ databases">
        <title>Complete genome sequence of Oryzomicrobium terrae TPP412.</title>
        <authorList>
            <person name="Chiu L.-W."/>
            <person name="Lo K.-J."/>
            <person name="Tsai Y.-M."/>
            <person name="Lin S.-S."/>
            <person name="Kuo C.-H."/>
            <person name="Liu C.-T."/>
        </authorList>
    </citation>
    <scope>NUCLEOTIDE SEQUENCE [LARGE SCALE GENOMIC DNA]</scope>
    <source>
        <strain evidence="3 4">TPP412</strain>
    </source>
</reference>
<gene>
    <name evidence="3" type="primary">pqqL</name>
    <name evidence="3" type="ORF">OTERR_04010</name>
</gene>
<protein>
    <submittedName>
        <fullName evidence="3">Zinc protease</fullName>
    </submittedName>
</protein>
<dbReference type="RefSeq" id="WP_149424702.1">
    <property type="nucleotide sequence ID" value="NZ_CP022579.1"/>
</dbReference>
<dbReference type="EMBL" id="CP022579">
    <property type="protein sequence ID" value="QEL63877.1"/>
    <property type="molecule type" value="Genomic_DNA"/>
</dbReference>
<keyword evidence="3" id="KW-0645">Protease</keyword>
<dbReference type="KEGG" id="otr:OTERR_04010"/>
<dbReference type="Proteomes" id="UP000323671">
    <property type="component" value="Chromosome"/>
</dbReference>
<dbReference type="InterPro" id="IPR050361">
    <property type="entry name" value="MPP/UQCRC_Complex"/>
</dbReference>
<evidence type="ECO:0000313" key="4">
    <source>
        <dbReference type="Proteomes" id="UP000323671"/>
    </source>
</evidence>
<dbReference type="InterPro" id="IPR007863">
    <property type="entry name" value="Peptidase_M16_C"/>
</dbReference>
<dbReference type="PANTHER" id="PTHR11851:SF224">
    <property type="entry name" value="PROCESSING PROTEASE"/>
    <property type="match status" value="1"/>
</dbReference>
<dbReference type="PANTHER" id="PTHR11851">
    <property type="entry name" value="METALLOPROTEASE"/>
    <property type="match status" value="1"/>
</dbReference>
<dbReference type="GO" id="GO:0008233">
    <property type="term" value="F:peptidase activity"/>
    <property type="evidence" value="ECO:0007669"/>
    <property type="project" value="UniProtKB-KW"/>
</dbReference>
<evidence type="ECO:0000259" key="2">
    <source>
        <dbReference type="Pfam" id="PF05193"/>
    </source>
</evidence>
<keyword evidence="3" id="KW-0378">Hydrolase</keyword>
<feature type="domain" description="Peptidase M16 N-terminal" evidence="1">
    <location>
        <begin position="47"/>
        <end position="186"/>
    </location>
</feature>
<organism evidence="3 4">
    <name type="scientific">Oryzomicrobium terrae</name>
    <dbReference type="NCBI Taxonomy" id="1735038"/>
    <lineage>
        <taxon>Bacteria</taxon>
        <taxon>Pseudomonadati</taxon>
        <taxon>Pseudomonadota</taxon>
        <taxon>Betaproteobacteria</taxon>
        <taxon>Rhodocyclales</taxon>
        <taxon>Rhodocyclaceae</taxon>
        <taxon>Oryzomicrobium</taxon>
    </lineage>
</organism>
<dbReference type="Gene3D" id="3.30.830.10">
    <property type="entry name" value="Metalloenzyme, LuxS/M16 peptidase-like"/>
    <property type="match status" value="2"/>
</dbReference>
<dbReference type="Pfam" id="PF00675">
    <property type="entry name" value="Peptidase_M16"/>
    <property type="match status" value="1"/>
</dbReference>
<dbReference type="InterPro" id="IPR011249">
    <property type="entry name" value="Metalloenz_LuxS/M16"/>
</dbReference>
<dbReference type="InterPro" id="IPR011765">
    <property type="entry name" value="Pept_M16_N"/>
</dbReference>
<evidence type="ECO:0000259" key="1">
    <source>
        <dbReference type="Pfam" id="PF00675"/>
    </source>
</evidence>
<dbReference type="SUPFAM" id="SSF63411">
    <property type="entry name" value="LuxS/MPP-like metallohydrolase"/>
    <property type="match status" value="2"/>
</dbReference>
<name>A0A5C1E6E6_9RHOO</name>
<dbReference type="AlphaFoldDB" id="A0A5C1E6E6"/>
<sequence>MSLSLAALRRIASLAPLLLGLTAAFLPLAVEAGPRIDTWTAPSGARVLFVESHVLPVVDVQVDFAAGSAYAPAGKAGVAGLTRGLLAQGAGELSEQAIADRLADLGAQLGGGVDTDRASLSLRTLSDAPTRDGALEVLRTVLAAPSFPPAVVARERDRAVAGLKEALTRPETLASRAFWQGLYGDHPYGRQPTPESIAALTRDDLVDYWKTFYSAKRATVTLVGDLTRSQAEAVAQQLTAGLPADSGAPLALPAVTPPAAGTVSIAHPAAQSHLFIGTPTFKRGDADFFPLVVGNYVLGGGGFVSRLMKEVREKRGYAYSVYSYFLPLKEEGPFQIGLQTKREQADDALKVVRETLAEFVAKGPSAAELKAAKDNLVGGFPLRLDSNRKLLDQVATIGFYGLPLDWLDRYTERVQAVTVTQIKDAFARHVQAARLVTVEVATDGATEAAGGKAAAAPAK</sequence>
<keyword evidence="4" id="KW-1185">Reference proteome</keyword>